<keyword evidence="5" id="KW-1185">Reference proteome</keyword>
<dbReference type="PROSITE" id="PS50977">
    <property type="entry name" value="HTH_TETR_2"/>
    <property type="match status" value="1"/>
</dbReference>
<evidence type="ECO:0000313" key="4">
    <source>
        <dbReference type="EMBL" id="MFD1527901.1"/>
    </source>
</evidence>
<sequence>MNTAKAPVPTDGRRRKGERRRRLLIEATMRVIERDGLAAVSQRVVAHEADVPPSAVTYYFPAVDDLLVAALTACNDDYLERLAECSASPNPVRALARLVVESTGARRAYAAAEYELFLMSARRPALQPEALRWADGVDAFLAPHIADPVERAGVAAAVDGLFLRCFCAPEPPDVEQVHAVLARLVSGQ</sequence>
<organism evidence="4 5">
    <name type="scientific">Pseudonocardia aurantiaca</name>
    <dbReference type="NCBI Taxonomy" id="75290"/>
    <lineage>
        <taxon>Bacteria</taxon>
        <taxon>Bacillati</taxon>
        <taxon>Actinomycetota</taxon>
        <taxon>Actinomycetes</taxon>
        <taxon>Pseudonocardiales</taxon>
        <taxon>Pseudonocardiaceae</taxon>
        <taxon>Pseudonocardia</taxon>
    </lineage>
</organism>
<dbReference type="PANTHER" id="PTHR30055">
    <property type="entry name" value="HTH-TYPE TRANSCRIPTIONAL REGULATOR RUTR"/>
    <property type="match status" value="1"/>
</dbReference>
<dbReference type="Gene3D" id="1.10.357.10">
    <property type="entry name" value="Tetracycline Repressor, domain 2"/>
    <property type="match status" value="1"/>
</dbReference>
<dbReference type="PANTHER" id="PTHR30055:SF231">
    <property type="entry name" value="TRANSCRIPTIONAL REGULATORY PROTEIN (PROBABLY DEOR-FAMILY)-RELATED"/>
    <property type="match status" value="1"/>
</dbReference>
<proteinExistence type="predicted"/>
<dbReference type="EMBL" id="JBHUCP010000001">
    <property type="protein sequence ID" value="MFD1527901.1"/>
    <property type="molecule type" value="Genomic_DNA"/>
</dbReference>
<dbReference type="InterPro" id="IPR041583">
    <property type="entry name" value="TetR_C_31"/>
</dbReference>
<dbReference type="InterPro" id="IPR050109">
    <property type="entry name" value="HTH-type_TetR-like_transc_reg"/>
</dbReference>
<dbReference type="InterPro" id="IPR001647">
    <property type="entry name" value="HTH_TetR"/>
</dbReference>
<feature type="domain" description="HTH tetR-type" evidence="3">
    <location>
        <begin position="18"/>
        <end position="78"/>
    </location>
</feature>
<feature type="DNA-binding region" description="H-T-H motif" evidence="2">
    <location>
        <begin position="41"/>
        <end position="60"/>
    </location>
</feature>
<reference evidence="5" key="1">
    <citation type="journal article" date="2019" name="Int. J. Syst. Evol. Microbiol.">
        <title>The Global Catalogue of Microorganisms (GCM) 10K type strain sequencing project: providing services to taxonomists for standard genome sequencing and annotation.</title>
        <authorList>
            <consortium name="The Broad Institute Genomics Platform"/>
            <consortium name="The Broad Institute Genome Sequencing Center for Infectious Disease"/>
            <person name="Wu L."/>
            <person name="Ma J."/>
        </authorList>
    </citation>
    <scope>NUCLEOTIDE SEQUENCE [LARGE SCALE GENOMIC DNA]</scope>
    <source>
        <strain evidence="5">JCM 12165</strain>
    </source>
</reference>
<evidence type="ECO:0000259" key="3">
    <source>
        <dbReference type="PROSITE" id="PS50977"/>
    </source>
</evidence>
<evidence type="ECO:0000256" key="1">
    <source>
        <dbReference type="ARBA" id="ARBA00023125"/>
    </source>
</evidence>
<name>A0ABW4FBH6_9PSEU</name>
<dbReference type="RefSeq" id="WP_343971819.1">
    <property type="nucleotide sequence ID" value="NZ_BAAAJG010000003.1"/>
</dbReference>
<evidence type="ECO:0000313" key="5">
    <source>
        <dbReference type="Proteomes" id="UP001597145"/>
    </source>
</evidence>
<accession>A0ABW4FBH6</accession>
<dbReference type="Pfam" id="PF00440">
    <property type="entry name" value="TetR_N"/>
    <property type="match status" value="1"/>
</dbReference>
<comment type="caution">
    <text evidence="4">The sequence shown here is derived from an EMBL/GenBank/DDBJ whole genome shotgun (WGS) entry which is preliminary data.</text>
</comment>
<dbReference type="Pfam" id="PF17940">
    <property type="entry name" value="TetR_C_31"/>
    <property type="match status" value="1"/>
</dbReference>
<dbReference type="InterPro" id="IPR036271">
    <property type="entry name" value="Tet_transcr_reg_TetR-rel_C_sf"/>
</dbReference>
<evidence type="ECO:0000256" key="2">
    <source>
        <dbReference type="PROSITE-ProRule" id="PRU00335"/>
    </source>
</evidence>
<dbReference type="Proteomes" id="UP001597145">
    <property type="component" value="Unassembled WGS sequence"/>
</dbReference>
<dbReference type="InterPro" id="IPR009057">
    <property type="entry name" value="Homeodomain-like_sf"/>
</dbReference>
<keyword evidence="1 2" id="KW-0238">DNA-binding</keyword>
<dbReference type="SUPFAM" id="SSF48498">
    <property type="entry name" value="Tetracyclin repressor-like, C-terminal domain"/>
    <property type="match status" value="1"/>
</dbReference>
<dbReference type="SUPFAM" id="SSF46689">
    <property type="entry name" value="Homeodomain-like"/>
    <property type="match status" value="1"/>
</dbReference>
<gene>
    <name evidence="4" type="ORF">ACFSCY_00410</name>
</gene>
<protein>
    <submittedName>
        <fullName evidence="4">TetR/AcrR family transcriptional regulator</fullName>
    </submittedName>
</protein>